<proteinExistence type="predicted"/>
<accession>A0A8J3Y3D2</accession>
<evidence type="ECO:0000256" key="2">
    <source>
        <dbReference type="SAM" id="Phobius"/>
    </source>
</evidence>
<evidence type="ECO:0000313" key="5">
    <source>
        <dbReference type="Proteomes" id="UP000652013"/>
    </source>
</evidence>
<keyword evidence="3" id="KW-0732">Signal</keyword>
<keyword evidence="2" id="KW-0472">Membrane</keyword>
<feature type="transmembrane region" description="Helical" evidence="2">
    <location>
        <begin position="185"/>
        <end position="201"/>
    </location>
</feature>
<feature type="transmembrane region" description="Helical" evidence="2">
    <location>
        <begin position="228"/>
        <end position="244"/>
    </location>
</feature>
<dbReference type="EMBL" id="BOOY01000002">
    <property type="protein sequence ID" value="GIJ00921.1"/>
    <property type="molecule type" value="Genomic_DNA"/>
</dbReference>
<evidence type="ECO:0000256" key="3">
    <source>
        <dbReference type="SAM" id="SignalP"/>
    </source>
</evidence>
<feature type="compositionally biased region" description="Low complexity" evidence="1">
    <location>
        <begin position="405"/>
        <end position="420"/>
    </location>
</feature>
<feature type="chain" id="PRO_5039607024" description="Glycosyltransferase RgtA/B/C/D-like domain-containing protein" evidence="3">
    <location>
        <begin position="25"/>
        <end position="454"/>
    </location>
</feature>
<feature type="region of interest" description="Disordered" evidence="1">
    <location>
        <begin position="395"/>
        <end position="454"/>
    </location>
</feature>
<comment type="caution">
    <text evidence="4">The sequence shown here is derived from an EMBL/GenBank/DDBJ whole genome shotgun (WGS) entry which is preliminary data.</text>
</comment>
<reference evidence="4" key="1">
    <citation type="submission" date="2021-01" db="EMBL/GenBank/DDBJ databases">
        <title>Whole genome shotgun sequence of Spirilliplanes yamanashiensis NBRC 15828.</title>
        <authorList>
            <person name="Komaki H."/>
            <person name="Tamura T."/>
        </authorList>
    </citation>
    <scope>NUCLEOTIDE SEQUENCE</scope>
    <source>
        <strain evidence="4">NBRC 15828</strain>
    </source>
</reference>
<protein>
    <recommendedName>
        <fullName evidence="6">Glycosyltransferase RgtA/B/C/D-like domain-containing protein</fullName>
    </recommendedName>
</protein>
<dbReference type="RefSeq" id="WP_203936266.1">
    <property type="nucleotide sequence ID" value="NZ_BAAAGJ010000005.1"/>
</dbReference>
<dbReference type="Proteomes" id="UP000652013">
    <property type="component" value="Unassembled WGS sequence"/>
</dbReference>
<dbReference type="AlphaFoldDB" id="A0A8J3Y3D2"/>
<evidence type="ECO:0000256" key="1">
    <source>
        <dbReference type="SAM" id="MobiDB-lite"/>
    </source>
</evidence>
<keyword evidence="5" id="KW-1185">Reference proteome</keyword>
<name>A0A8J3Y3D2_9ACTN</name>
<sequence length="454" mass="48611">MAPRRRVPLPLLLVLGFLVLQALAAPAALMTNDSYRYGRSALQVLGHTREEATERAVRAWCVDQSAEKQRERERSALRFRHRAPRDELARCLHTWRGGLGPVGPRYEAIFDARPGYPLLAAPFVAAFGVSSGLWIASLLCTAAGGWLAYVLLRSVGLAPRFAALGQILFYVTPLGLWGSYPLGEGPAFALTMASLLGAVWLIQRRVAAGATLLAGSLVAGFLVKSSSALLGAAALAAAAVVLLWRHRAARHRGVTVLLGVSAGMLAALVVANQALGWPGAAESLQDTFTRHFYRPDVADPWRRLAELNLNYWTQWLQTQARAPWLLAIMVAAAIGLFRRRPLIAWPVTFVALTGVVTLAAHPFLSQEQRLTAPLWILPVIGLPLLLGRLLPGPAPHPRSAPHQRPAPAATDPAAGPAAAPTVTSDSREPRGTDTGQDRGHGAGVRAVLPGGRQP</sequence>
<keyword evidence="2" id="KW-1133">Transmembrane helix</keyword>
<gene>
    <name evidence="4" type="ORF">Sya03_02730</name>
</gene>
<evidence type="ECO:0000313" key="4">
    <source>
        <dbReference type="EMBL" id="GIJ00921.1"/>
    </source>
</evidence>
<feature type="transmembrane region" description="Helical" evidence="2">
    <location>
        <begin position="256"/>
        <end position="275"/>
    </location>
</feature>
<feature type="compositionally biased region" description="Basic and acidic residues" evidence="1">
    <location>
        <begin position="425"/>
        <end position="440"/>
    </location>
</feature>
<evidence type="ECO:0008006" key="6">
    <source>
        <dbReference type="Google" id="ProtNLM"/>
    </source>
</evidence>
<feature type="transmembrane region" description="Helical" evidence="2">
    <location>
        <begin position="344"/>
        <end position="364"/>
    </location>
</feature>
<keyword evidence="2" id="KW-0812">Transmembrane</keyword>
<feature type="signal peptide" evidence="3">
    <location>
        <begin position="1"/>
        <end position="24"/>
    </location>
</feature>
<feature type="transmembrane region" description="Helical" evidence="2">
    <location>
        <begin position="123"/>
        <end position="149"/>
    </location>
</feature>
<feature type="transmembrane region" description="Helical" evidence="2">
    <location>
        <begin position="320"/>
        <end position="337"/>
    </location>
</feature>
<feature type="transmembrane region" description="Helical" evidence="2">
    <location>
        <begin position="206"/>
        <end position="222"/>
    </location>
</feature>
<organism evidence="4 5">
    <name type="scientific">Spirilliplanes yamanashiensis</name>
    <dbReference type="NCBI Taxonomy" id="42233"/>
    <lineage>
        <taxon>Bacteria</taxon>
        <taxon>Bacillati</taxon>
        <taxon>Actinomycetota</taxon>
        <taxon>Actinomycetes</taxon>
        <taxon>Micromonosporales</taxon>
        <taxon>Micromonosporaceae</taxon>
        <taxon>Spirilliplanes</taxon>
    </lineage>
</organism>